<organism evidence="7 8">
    <name type="scientific">Pediculus humanus subsp. corporis</name>
    <name type="common">Body louse</name>
    <dbReference type="NCBI Taxonomy" id="121224"/>
    <lineage>
        <taxon>Eukaryota</taxon>
        <taxon>Metazoa</taxon>
        <taxon>Ecdysozoa</taxon>
        <taxon>Arthropoda</taxon>
        <taxon>Hexapoda</taxon>
        <taxon>Insecta</taxon>
        <taxon>Pterygota</taxon>
        <taxon>Neoptera</taxon>
        <taxon>Paraneoptera</taxon>
        <taxon>Psocodea</taxon>
        <taxon>Troctomorpha</taxon>
        <taxon>Phthiraptera</taxon>
        <taxon>Anoplura</taxon>
        <taxon>Pediculidae</taxon>
        <taxon>Pediculus</taxon>
    </lineage>
</organism>
<dbReference type="SMART" id="SM00248">
    <property type="entry name" value="ANK"/>
    <property type="match status" value="4"/>
</dbReference>
<accession>A0A1S4N319</accession>
<keyword evidence="2" id="KW-0378">Hydrolase</keyword>
<dbReference type="Gene3D" id="1.25.40.20">
    <property type="entry name" value="Ankyrin repeat-containing domain"/>
    <property type="match status" value="2"/>
</dbReference>
<evidence type="ECO:0000256" key="3">
    <source>
        <dbReference type="ARBA" id="ARBA00023043"/>
    </source>
</evidence>
<dbReference type="EnsemblMetazoa" id="PHUM604080-RA">
    <property type="protein sequence ID" value="PHUM604080-PA"/>
    <property type="gene ID" value="PHUM604080"/>
</dbReference>
<dbReference type="InterPro" id="IPR015882">
    <property type="entry name" value="HEX_bac_N"/>
</dbReference>
<dbReference type="Gene3D" id="3.20.20.80">
    <property type="entry name" value="Glycosidases"/>
    <property type="match status" value="1"/>
</dbReference>
<dbReference type="Pfam" id="PF02838">
    <property type="entry name" value="Glyco_hydro_20b"/>
    <property type="match status" value="1"/>
</dbReference>
<dbReference type="GO" id="GO:0016798">
    <property type="term" value="F:hydrolase activity, acting on glycosyl bonds"/>
    <property type="evidence" value="ECO:0007669"/>
    <property type="project" value="UniProtKB-KW"/>
</dbReference>
<dbReference type="InterPro" id="IPR017853">
    <property type="entry name" value="GH"/>
</dbReference>
<keyword evidence="4" id="KW-0326">Glycosidase</keyword>
<dbReference type="EMBL" id="AAZO01007381">
    <property type="status" value="NOT_ANNOTATED_CDS"/>
    <property type="molecule type" value="Genomic_DNA"/>
</dbReference>
<dbReference type="PANTHER" id="PTHR24141">
    <property type="entry name" value="2-5A-DEPENDENT RIBONUCLEASE"/>
    <property type="match status" value="1"/>
</dbReference>
<keyword evidence="3" id="KW-0040">ANK repeat</keyword>
<sequence length="1017" mass="113204">MMELTQRRGSSSNFQRFQIDMKMLNEICENIKTAIVHGRTDIIRSILDTCDSNASNGEVTKDRLLNSKIIPEGTFLLLATQLNQADVVRNLLSSGADPNICNAFQSVTNEAIKQIYVDELLRATASSDVNRVKQILDAGVDVNCVDTKETKNSPLHWAACYGTGNVIKFLIDRGARVNAVNSCGATPLHDAISRGAKDVCSELINNGADVNIEPHKGNFAGKSALKLAQTKPDILELINLKLKKNEEEEDGESLKREEITKLLNNSDGSDQIDVKNIDLQIFKSGKNHVMYNSSYDFENIIMESSSSLSPPPQQQQNDNNNRKRHVSESCLDGKMRMGKNFSVSRSSSLEMLPKIEEAREVIEILSGTHLKSSSSSTSCQQELFTDSCLNLLWPRPQKITKFSEPGFVPQKQLHISVLQGTESIHKILDVWEISVPALLTLGYSVKIGDVQPSFGKFSSSPIECTVNGNLFSRSDTYQIHINSSKVHITANSLRGLHYSILTFTQMLKLSENSVLPSVLIHDYGCLRHRGVLLDISPRGRIPNLEFLFSIIETLSSLKINYLHLYTRLLPSNEWQLCYSKREMVAIDRKAQDRFINLVPVLDVDDNFTGEGLESMWQSFQEILTCFPNLTYVHIGPRLTALLIQTKEITEELDDTTSSCSNSINNQSIHNESYCLGSNLGFHRLWPTSATLIVCANSLRGIKNFVPRNVILMEYGFQADYDFKTWSKAFQNQGGIMGFCPGTASWNSLSGCPEAAVCNIYSAVTAAVEENAVGIVVAHWSGSYHLTPHPFSSTGFLVGAGLSWNPKTPLDYFNSMLGELLDSHILLDSSGILGKIILELGHIETYVLRCSRNQSLLNVSQLPDQEGTALYKLLTDSDNVNLEHFSLDIFAKISKYLKKCQKELFKVKLSCNFGEMIIQEILLSVDLMLTACRIGRALLTVGVNPNSNMGLTVINLGIENLPLTFRTDIANKLLAHIEQYKGTWLQRHLPAGLQTSLLILTSALHRFFPSDNHSDDYS</sequence>
<evidence type="ECO:0000259" key="6">
    <source>
        <dbReference type="Pfam" id="PF02838"/>
    </source>
</evidence>
<dbReference type="InterPro" id="IPR002110">
    <property type="entry name" value="Ankyrin_rpt"/>
</dbReference>
<keyword evidence="8" id="KW-1185">Reference proteome</keyword>
<dbReference type="GO" id="GO:0006396">
    <property type="term" value="P:RNA processing"/>
    <property type="evidence" value="ECO:0007669"/>
    <property type="project" value="TreeGrafter"/>
</dbReference>
<evidence type="ECO:0000313" key="7">
    <source>
        <dbReference type="EnsemblMetazoa" id="PHUM604080-PA"/>
    </source>
</evidence>
<proteinExistence type="predicted"/>
<evidence type="ECO:0000256" key="2">
    <source>
        <dbReference type="ARBA" id="ARBA00022801"/>
    </source>
</evidence>
<keyword evidence="1" id="KW-0677">Repeat</keyword>
<dbReference type="InterPro" id="IPR036770">
    <property type="entry name" value="Ankyrin_rpt-contain_sf"/>
</dbReference>
<evidence type="ECO:0000256" key="5">
    <source>
        <dbReference type="SAM" id="MobiDB-lite"/>
    </source>
</evidence>
<name>A0A1S4N319_PEDHC</name>
<dbReference type="Gene3D" id="3.30.379.10">
    <property type="entry name" value="Chitobiase/beta-hexosaminidase domain 2-like"/>
    <property type="match status" value="1"/>
</dbReference>
<dbReference type="AlphaFoldDB" id="A0A1S4N319"/>
<dbReference type="GO" id="GO:0003723">
    <property type="term" value="F:RNA binding"/>
    <property type="evidence" value="ECO:0007669"/>
    <property type="project" value="TreeGrafter"/>
</dbReference>
<feature type="region of interest" description="Disordered" evidence="5">
    <location>
        <begin position="304"/>
        <end position="326"/>
    </location>
</feature>
<dbReference type="InParanoid" id="A0A1S4N319"/>
<dbReference type="Pfam" id="PF00023">
    <property type="entry name" value="Ank"/>
    <property type="match status" value="1"/>
</dbReference>
<dbReference type="GO" id="GO:0004540">
    <property type="term" value="F:RNA nuclease activity"/>
    <property type="evidence" value="ECO:0007669"/>
    <property type="project" value="TreeGrafter"/>
</dbReference>
<feature type="compositionally biased region" description="Low complexity" evidence="5">
    <location>
        <begin position="304"/>
        <end position="319"/>
    </location>
</feature>
<protein>
    <recommendedName>
        <fullName evidence="6">Beta-hexosaminidase bacterial type N-terminal domain-containing protein</fullName>
    </recommendedName>
</protein>
<dbReference type="SUPFAM" id="SSF51445">
    <property type="entry name" value="(Trans)glycosidases"/>
    <property type="match status" value="1"/>
</dbReference>
<dbReference type="PROSITE" id="PS50297">
    <property type="entry name" value="ANK_REP_REGION"/>
    <property type="match status" value="2"/>
</dbReference>
<dbReference type="PROSITE" id="PS50088">
    <property type="entry name" value="ANK_REPEAT"/>
    <property type="match status" value="3"/>
</dbReference>
<evidence type="ECO:0000256" key="4">
    <source>
        <dbReference type="ARBA" id="ARBA00023295"/>
    </source>
</evidence>
<dbReference type="SUPFAM" id="SSF55545">
    <property type="entry name" value="beta-N-acetylhexosaminidase-like domain"/>
    <property type="match status" value="1"/>
</dbReference>
<dbReference type="Pfam" id="PF12796">
    <property type="entry name" value="Ank_2"/>
    <property type="match status" value="1"/>
</dbReference>
<dbReference type="VEuPathDB" id="VectorBase:PHUM604080"/>
<dbReference type="PANTHER" id="PTHR24141:SF1">
    <property type="entry name" value="2-5A-DEPENDENT RIBONUCLEASE"/>
    <property type="match status" value="1"/>
</dbReference>
<evidence type="ECO:0000256" key="1">
    <source>
        <dbReference type="ARBA" id="ARBA00022737"/>
    </source>
</evidence>
<dbReference type="InterPro" id="IPR029018">
    <property type="entry name" value="Hex-like_dom2"/>
</dbReference>
<dbReference type="SUPFAM" id="SSF48403">
    <property type="entry name" value="Ankyrin repeat"/>
    <property type="match status" value="1"/>
</dbReference>
<dbReference type="Proteomes" id="UP000009046">
    <property type="component" value="Unassembled WGS sequence"/>
</dbReference>
<reference evidence="7" key="1">
    <citation type="submission" date="2020-05" db="UniProtKB">
        <authorList>
            <consortium name="EnsemblMetazoa"/>
        </authorList>
    </citation>
    <scope>IDENTIFICATION</scope>
    <source>
        <strain evidence="7">USDA</strain>
    </source>
</reference>
<feature type="domain" description="Beta-hexosaminidase bacterial type N-terminal" evidence="6">
    <location>
        <begin position="472"/>
        <end position="523"/>
    </location>
</feature>
<evidence type="ECO:0000313" key="8">
    <source>
        <dbReference type="Proteomes" id="UP000009046"/>
    </source>
</evidence>